<dbReference type="PANTHER" id="PTHR43777">
    <property type="entry name" value="MOLYBDENUM COFACTOR CYTIDYLYLTRANSFERASE"/>
    <property type="match status" value="1"/>
</dbReference>
<dbReference type="InterPro" id="IPR025877">
    <property type="entry name" value="MobA-like_NTP_Trfase"/>
</dbReference>
<feature type="domain" description="MobA-like NTP transferase" evidence="4">
    <location>
        <begin position="12"/>
        <end position="163"/>
    </location>
</feature>
<keyword evidence="5" id="KW-0548">Nucleotidyltransferase</keyword>
<dbReference type="Gene3D" id="3.90.550.10">
    <property type="entry name" value="Spore Coat Polysaccharide Biosynthesis Protein SpsA, Chain A"/>
    <property type="match status" value="1"/>
</dbReference>
<keyword evidence="6" id="KW-1185">Reference proteome</keyword>
<keyword evidence="2" id="KW-0501">Molybdenum cofactor biosynthesis</keyword>
<dbReference type="EMBL" id="JBHTLX010000023">
    <property type="protein sequence ID" value="MFD1250363.1"/>
    <property type="molecule type" value="Genomic_DNA"/>
</dbReference>
<keyword evidence="5" id="KW-0808">Transferase</keyword>
<feature type="compositionally biased region" description="Basic and acidic residues" evidence="3">
    <location>
        <begin position="173"/>
        <end position="190"/>
    </location>
</feature>
<dbReference type="InterPro" id="IPR029044">
    <property type="entry name" value="Nucleotide-diphossugar_trans"/>
</dbReference>
<gene>
    <name evidence="5" type="ORF">ACFQ3F_21405</name>
</gene>
<dbReference type="PANTHER" id="PTHR43777:SF1">
    <property type="entry name" value="MOLYBDENUM COFACTOR CYTIDYLYLTRANSFERASE"/>
    <property type="match status" value="1"/>
</dbReference>
<evidence type="ECO:0000313" key="6">
    <source>
        <dbReference type="Proteomes" id="UP001597229"/>
    </source>
</evidence>
<dbReference type="Pfam" id="PF12804">
    <property type="entry name" value="NTP_transf_3"/>
    <property type="match status" value="1"/>
</dbReference>
<reference evidence="6" key="1">
    <citation type="journal article" date="2019" name="Int. J. Syst. Evol. Microbiol.">
        <title>The Global Catalogue of Microorganisms (GCM) 10K type strain sequencing project: providing services to taxonomists for standard genome sequencing and annotation.</title>
        <authorList>
            <consortium name="The Broad Institute Genomics Platform"/>
            <consortium name="The Broad Institute Genome Sequencing Center for Infectious Disease"/>
            <person name="Wu L."/>
            <person name="Ma J."/>
        </authorList>
    </citation>
    <scope>NUCLEOTIDE SEQUENCE [LARGE SCALE GENOMIC DNA]</scope>
    <source>
        <strain evidence="6">CCUG 52478</strain>
    </source>
</reference>
<comment type="caution">
    <text evidence="5">The sequence shown here is derived from an EMBL/GenBank/DDBJ whole genome shotgun (WGS) entry which is preliminary data.</text>
</comment>
<name>A0ABW3W7V3_9ACTN</name>
<protein>
    <submittedName>
        <fullName evidence="5">Molybdenum cofactor guanylyltransferase</fullName>
    </submittedName>
</protein>
<proteinExistence type="predicted"/>
<dbReference type="Proteomes" id="UP001597229">
    <property type="component" value="Unassembled WGS sequence"/>
</dbReference>
<evidence type="ECO:0000256" key="1">
    <source>
        <dbReference type="ARBA" id="ARBA00023134"/>
    </source>
</evidence>
<keyword evidence="1" id="KW-0342">GTP-binding</keyword>
<evidence type="ECO:0000256" key="3">
    <source>
        <dbReference type="SAM" id="MobiDB-lite"/>
    </source>
</evidence>
<keyword evidence="1" id="KW-0547">Nucleotide-binding</keyword>
<organism evidence="5 6">
    <name type="scientific">Nocardioides ginsengisoli</name>
    <dbReference type="NCBI Taxonomy" id="363868"/>
    <lineage>
        <taxon>Bacteria</taxon>
        <taxon>Bacillati</taxon>
        <taxon>Actinomycetota</taxon>
        <taxon>Actinomycetes</taxon>
        <taxon>Propionibacteriales</taxon>
        <taxon>Nocardioidaceae</taxon>
        <taxon>Nocardioides</taxon>
    </lineage>
</organism>
<evidence type="ECO:0000313" key="5">
    <source>
        <dbReference type="EMBL" id="MFD1250363.1"/>
    </source>
</evidence>
<sequence length="199" mass="21107">MVIELSLSGFAAIVLAGGQGSRLGGVDKASIEVGGRTLLEYALDAVMDAGEVVVVGHQVPTDRPVTFVREEPRFGGPAAGLLTGRDALLRTFPTLAVLAVDMPRLTATTFRRLHEAAVGHEGAILTDPEGRRQLAFVVETARLDAVRPDLEGQHGMSVRALLADVDLVEVTPRGDEGRDIDTWTDLRDAAPDLPDPDGP</sequence>
<feature type="region of interest" description="Disordered" evidence="3">
    <location>
        <begin position="173"/>
        <end position="199"/>
    </location>
</feature>
<dbReference type="RefSeq" id="WP_367919636.1">
    <property type="nucleotide sequence ID" value="NZ_BAABAC010000023.1"/>
</dbReference>
<evidence type="ECO:0000259" key="4">
    <source>
        <dbReference type="Pfam" id="PF12804"/>
    </source>
</evidence>
<dbReference type="SUPFAM" id="SSF53448">
    <property type="entry name" value="Nucleotide-diphospho-sugar transferases"/>
    <property type="match status" value="1"/>
</dbReference>
<accession>A0ABW3W7V3</accession>
<dbReference type="CDD" id="cd02503">
    <property type="entry name" value="MobA"/>
    <property type="match status" value="1"/>
</dbReference>
<dbReference type="GO" id="GO:0016779">
    <property type="term" value="F:nucleotidyltransferase activity"/>
    <property type="evidence" value="ECO:0007669"/>
    <property type="project" value="UniProtKB-KW"/>
</dbReference>
<evidence type="ECO:0000256" key="2">
    <source>
        <dbReference type="ARBA" id="ARBA00023150"/>
    </source>
</evidence>
<dbReference type="InterPro" id="IPR013482">
    <property type="entry name" value="Molybde_CF_guanTrfase"/>
</dbReference>